<protein>
    <submittedName>
        <fullName evidence="1">Uncharacterized protein</fullName>
    </submittedName>
</protein>
<accession>A0A1V9X417</accession>
<reference evidence="1 2" key="1">
    <citation type="journal article" date="2017" name="Gigascience">
        <title>Draft genome of the honey bee ectoparasitic mite, Tropilaelaps mercedesae, is shaped by the parasitic life history.</title>
        <authorList>
            <person name="Dong X."/>
            <person name="Armstrong S.D."/>
            <person name="Xia D."/>
            <person name="Makepeace B.L."/>
            <person name="Darby A.C."/>
            <person name="Kadowaki T."/>
        </authorList>
    </citation>
    <scope>NUCLEOTIDE SEQUENCE [LARGE SCALE GENOMIC DNA]</scope>
    <source>
        <strain evidence="1">Wuxi-XJTLU</strain>
    </source>
</reference>
<keyword evidence="2" id="KW-1185">Reference proteome</keyword>
<name>A0A1V9X417_9ACAR</name>
<dbReference type="AlphaFoldDB" id="A0A1V9X417"/>
<dbReference type="Proteomes" id="UP000192247">
    <property type="component" value="Unassembled WGS sequence"/>
</dbReference>
<dbReference type="InParanoid" id="A0A1V9X417"/>
<sequence>MPQNQPFVHGWRLASTFITITKERRRHSIKVDAGSETAQRTQWAQRGDAYSWLAASIMRNATATETQAGAKSSTTLRMMNCFWNYGVRAT</sequence>
<organism evidence="1 2">
    <name type="scientific">Tropilaelaps mercedesae</name>
    <dbReference type="NCBI Taxonomy" id="418985"/>
    <lineage>
        <taxon>Eukaryota</taxon>
        <taxon>Metazoa</taxon>
        <taxon>Ecdysozoa</taxon>
        <taxon>Arthropoda</taxon>
        <taxon>Chelicerata</taxon>
        <taxon>Arachnida</taxon>
        <taxon>Acari</taxon>
        <taxon>Parasitiformes</taxon>
        <taxon>Mesostigmata</taxon>
        <taxon>Gamasina</taxon>
        <taxon>Dermanyssoidea</taxon>
        <taxon>Laelapidae</taxon>
        <taxon>Tropilaelaps</taxon>
    </lineage>
</organism>
<dbReference type="EMBL" id="MNPL01025781">
    <property type="protein sequence ID" value="OQR68148.1"/>
    <property type="molecule type" value="Genomic_DNA"/>
</dbReference>
<proteinExistence type="predicted"/>
<evidence type="ECO:0000313" key="2">
    <source>
        <dbReference type="Proteomes" id="UP000192247"/>
    </source>
</evidence>
<comment type="caution">
    <text evidence="1">The sequence shown here is derived from an EMBL/GenBank/DDBJ whole genome shotgun (WGS) entry which is preliminary data.</text>
</comment>
<evidence type="ECO:0000313" key="1">
    <source>
        <dbReference type="EMBL" id="OQR68148.1"/>
    </source>
</evidence>
<gene>
    <name evidence="1" type="ORF">BIW11_04614</name>
</gene>